<dbReference type="PANTHER" id="PTHR23542">
    <property type="match status" value="1"/>
</dbReference>
<dbReference type="Proteomes" id="UP000655044">
    <property type="component" value="Unassembled WGS sequence"/>
</dbReference>
<keyword evidence="3 5" id="KW-1133">Transmembrane helix</keyword>
<feature type="transmembrane region" description="Helical" evidence="5">
    <location>
        <begin position="209"/>
        <end position="228"/>
    </location>
</feature>
<dbReference type="EMBL" id="BOOI01000010">
    <property type="protein sequence ID" value="GIH82956.1"/>
    <property type="molecule type" value="Genomic_DNA"/>
</dbReference>
<dbReference type="InterPro" id="IPR020846">
    <property type="entry name" value="MFS_dom"/>
</dbReference>
<dbReference type="AlphaFoldDB" id="A0A8J3RZ64"/>
<evidence type="ECO:0000259" key="6">
    <source>
        <dbReference type="PROSITE" id="PS50850"/>
    </source>
</evidence>
<evidence type="ECO:0000256" key="4">
    <source>
        <dbReference type="ARBA" id="ARBA00023136"/>
    </source>
</evidence>
<gene>
    <name evidence="7" type="ORF">Pro02_13640</name>
</gene>
<proteinExistence type="predicted"/>
<sequence length="398" mass="41109">MVGPYRELFSRPGVRGFVISGLIGRMPMSMLGLSIVLLIETLTGSYGMAGAVAATVNVSYAVAAPLIGRLVDRFGQARVIVPLILTHGAALASLMLCVEFGAPDWTLFAAGVVIGGTAVPLGSLVRTRWSHLLDGSQQLHTAFSFESVADELVFVAGPALATALATMVSPYAGLIVTLACAVGGTLAFAMQRATEPPIRTGEKHSGTPITIPGIALLSCVFLAMGATFGSVDLITVAFAEEHGVKPAAGLLLAAIASGSLISGLWYGARRWKASLRSRFVRALGLFAVGMTPIALIGDVWVMAVALFLAGLAISPTIIAGYALIERLVPAHLLTEGMTWLSTAIGFGVSLGVWAGGWLTDAFGASNAYAFSLGSALLAVVIGLAGSVWLRTPVARQES</sequence>
<evidence type="ECO:0000256" key="3">
    <source>
        <dbReference type="ARBA" id="ARBA00022989"/>
    </source>
</evidence>
<feature type="transmembrane region" description="Helical" evidence="5">
    <location>
        <begin position="45"/>
        <end position="67"/>
    </location>
</feature>
<reference evidence="7" key="1">
    <citation type="submission" date="2021-01" db="EMBL/GenBank/DDBJ databases">
        <title>Whole genome shotgun sequence of Planobispora rosea NBRC 15558.</title>
        <authorList>
            <person name="Komaki H."/>
            <person name="Tamura T."/>
        </authorList>
    </citation>
    <scope>NUCLEOTIDE SEQUENCE</scope>
    <source>
        <strain evidence="7">NBRC 15558</strain>
    </source>
</reference>
<dbReference type="Pfam" id="PF07690">
    <property type="entry name" value="MFS_1"/>
    <property type="match status" value="1"/>
</dbReference>
<protein>
    <submittedName>
        <fullName evidence="7">MFS transporter</fullName>
    </submittedName>
</protein>
<feature type="transmembrane region" description="Helical" evidence="5">
    <location>
        <begin position="16"/>
        <end position="39"/>
    </location>
</feature>
<evidence type="ECO:0000256" key="1">
    <source>
        <dbReference type="ARBA" id="ARBA00004651"/>
    </source>
</evidence>
<feature type="transmembrane region" description="Helical" evidence="5">
    <location>
        <begin position="107"/>
        <end position="127"/>
    </location>
</feature>
<dbReference type="Gene3D" id="1.20.1250.20">
    <property type="entry name" value="MFS general substrate transporter like domains"/>
    <property type="match status" value="1"/>
</dbReference>
<evidence type="ECO:0000313" key="7">
    <source>
        <dbReference type="EMBL" id="GIH82956.1"/>
    </source>
</evidence>
<feature type="transmembrane region" description="Helical" evidence="5">
    <location>
        <begin position="303"/>
        <end position="324"/>
    </location>
</feature>
<feature type="transmembrane region" description="Helical" evidence="5">
    <location>
        <begin position="248"/>
        <end position="267"/>
    </location>
</feature>
<feature type="transmembrane region" description="Helical" evidence="5">
    <location>
        <begin position="336"/>
        <end position="355"/>
    </location>
</feature>
<comment type="subcellular location">
    <subcellularLocation>
        <location evidence="1">Cell membrane</location>
        <topology evidence="1">Multi-pass membrane protein</topology>
    </subcellularLocation>
</comment>
<dbReference type="GO" id="GO:0022857">
    <property type="term" value="F:transmembrane transporter activity"/>
    <property type="evidence" value="ECO:0007669"/>
    <property type="project" value="InterPro"/>
</dbReference>
<dbReference type="PANTHER" id="PTHR23542:SF1">
    <property type="entry name" value="MAJOR FACILITATOR SUPERFAMILY (MFS) PROFILE DOMAIN-CONTAINING PROTEIN"/>
    <property type="match status" value="1"/>
</dbReference>
<evidence type="ECO:0000256" key="2">
    <source>
        <dbReference type="ARBA" id="ARBA00022692"/>
    </source>
</evidence>
<dbReference type="OrthoDB" id="9180256at2"/>
<dbReference type="PROSITE" id="PS50850">
    <property type="entry name" value="MFS"/>
    <property type="match status" value="1"/>
</dbReference>
<feature type="domain" description="Major facilitator superfamily (MFS) profile" evidence="6">
    <location>
        <begin position="213"/>
        <end position="398"/>
    </location>
</feature>
<dbReference type="SUPFAM" id="SSF103473">
    <property type="entry name" value="MFS general substrate transporter"/>
    <property type="match status" value="1"/>
</dbReference>
<feature type="transmembrane region" description="Helical" evidence="5">
    <location>
        <begin position="279"/>
        <end position="297"/>
    </location>
</feature>
<dbReference type="GO" id="GO:0005886">
    <property type="term" value="C:plasma membrane"/>
    <property type="evidence" value="ECO:0007669"/>
    <property type="project" value="UniProtKB-SubCell"/>
</dbReference>
<dbReference type="InterPro" id="IPR011701">
    <property type="entry name" value="MFS"/>
</dbReference>
<accession>A0A8J3RZ64</accession>
<evidence type="ECO:0000313" key="8">
    <source>
        <dbReference type="Proteomes" id="UP000655044"/>
    </source>
</evidence>
<keyword evidence="8" id="KW-1185">Reference proteome</keyword>
<dbReference type="InterPro" id="IPR036259">
    <property type="entry name" value="MFS_trans_sf"/>
</dbReference>
<comment type="caution">
    <text evidence="7">The sequence shown here is derived from an EMBL/GenBank/DDBJ whole genome shotgun (WGS) entry which is preliminary data.</text>
</comment>
<name>A0A8J3RZ64_PLARO</name>
<organism evidence="7 8">
    <name type="scientific">Planobispora rosea</name>
    <dbReference type="NCBI Taxonomy" id="35762"/>
    <lineage>
        <taxon>Bacteria</taxon>
        <taxon>Bacillati</taxon>
        <taxon>Actinomycetota</taxon>
        <taxon>Actinomycetes</taxon>
        <taxon>Streptosporangiales</taxon>
        <taxon>Streptosporangiaceae</taxon>
        <taxon>Planobispora</taxon>
    </lineage>
</organism>
<keyword evidence="2 5" id="KW-0812">Transmembrane</keyword>
<feature type="transmembrane region" description="Helical" evidence="5">
    <location>
        <begin position="367"/>
        <end position="389"/>
    </location>
</feature>
<feature type="transmembrane region" description="Helical" evidence="5">
    <location>
        <begin position="171"/>
        <end position="189"/>
    </location>
</feature>
<evidence type="ECO:0000256" key="5">
    <source>
        <dbReference type="SAM" id="Phobius"/>
    </source>
</evidence>
<keyword evidence="4 5" id="KW-0472">Membrane</keyword>
<feature type="transmembrane region" description="Helical" evidence="5">
    <location>
        <begin position="79"/>
        <end position="101"/>
    </location>
</feature>